<dbReference type="PROSITE" id="PS00105">
    <property type="entry name" value="AA_TRANSFER_CLASS_1"/>
    <property type="match status" value="1"/>
</dbReference>
<dbReference type="GO" id="GO:0006520">
    <property type="term" value="P:amino acid metabolic process"/>
    <property type="evidence" value="ECO:0007669"/>
    <property type="project" value="InterPro"/>
</dbReference>
<comment type="cofactor">
    <cofactor evidence="1 8">
        <name>pyridoxal 5'-phosphate</name>
        <dbReference type="ChEBI" id="CHEBI:597326"/>
    </cofactor>
</comment>
<dbReference type="Gene3D" id="3.40.640.10">
    <property type="entry name" value="Type I PLP-dependent aspartate aminotransferase-like (Major domain)"/>
    <property type="match status" value="1"/>
</dbReference>
<gene>
    <name evidence="10" type="ORF">D9R08_09345</name>
</gene>
<dbReference type="Gene3D" id="3.90.1150.10">
    <property type="entry name" value="Aspartate Aminotransferase, domain 1"/>
    <property type="match status" value="1"/>
</dbReference>
<name>A0A3L9Y5H8_9RHOB</name>
<evidence type="ECO:0000256" key="6">
    <source>
        <dbReference type="ARBA" id="ARBA00022898"/>
    </source>
</evidence>
<evidence type="ECO:0000313" key="11">
    <source>
        <dbReference type="Proteomes" id="UP000281343"/>
    </source>
</evidence>
<evidence type="ECO:0000256" key="3">
    <source>
        <dbReference type="ARBA" id="ARBA00011738"/>
    </source>
</evidence>
<comment type="similarity">
    <text evidence="2 8">Belongs to the class-I pyridoxal-phosphate-dependent aminotransferase family.</text>
</comment>
<dbReference type="InterPro" id="IPR015424">
    <property type="entry name" value="PyrdxlP-dep_Trfase"/>
</dbReference>
<dbReference type="Pfam" id="PF00155">
    <property type="entry name" value="Aminotran_1_2"/>
    <property type="match status" value="1"/>
</dbReference>
<dbReference type="InterPro" id="IPR004838">
    <property type="entry name" value="NHTrfase_class1_PyrdxlP-BS"/>
</dbReference>
<dbReference type="AlphaFoldDB" id="A0A3L9Y5H8"/>
<evidence type="ECO:0000256" key="8">
    <source>
        <dbReference type="RuleBase" id="RU000481"/>
    </source>
</evidence>
<dbReference type="PANTHER" id="PTHR46383:SF1">
    <property type="entry name" value="ASPARTATE AMINOTRANSFERASE"/>
    <property type="match status" value="1"/>
</dbReference>
<dbReference type="InterPro" id="IPR050596">
    <property type="entry name" value="AspAT/PAT-like"/>
</dbReference>
<keyword evidence="5 8" id="KW-0808">Transferase</keyword>
<dbReference type="OrthoDB" id="9763453at2"/>
<dbReference type="InterPro" id="IPR015422">
    <property type="entry name" value="PyrdxlP-dep_Trfase_small"/>
</dbReference>
<evidence type="ECO:0000256" key="5">
    <source>
        <dbReference type="ARBA" id="ARBA00022679"/>
    </source>
</evidence>
<keyword evidence="11" id="KW-1185">Reference proteome</keyword>
<proteinExistence type="inferred from homology"/>
<evidence type="ECO:0000259" key="9">
    <source>
        <dbReference type="Pfam" id="PF00155"/>
    </source>
</evidence>
<dbReference type="EC" id="2.6.1.-" evidence="8"/>
<evidence type="ECO:0000256" key="7">
    <source>
        <dbReference type="ARBA" id="ARBA00049185"/>
    </source>
</evidence>
<dbReference type="EMBL" id="RCNT01000004">
    <property type="protein sequence ID" value="RMA42307.1"/>
    <property type="molecule type" value="Genomic_DNA"/>
</dbReference>
<dbReference type="GO" id="GO:0004069">
    <property type="term" value="F:L-aspartate:2-oxoglutarate aminotransferase activity"/>
    <property type="evidence" value="ECO:0007669"/>
    <property type="project" value="UniProtKB-EC"/>
</dbReference>
<dbReference type="Proteomes" id="UP000281343">
    <property type="component" value="Unassembled WGS sequence"/>
</dbReference>
<evidence type="ECO:0000313" key="10">
    <source>
        <dbReference type="EMBL" id="RMA42307.1"/>
    </source>
</evidence>
<dbReference type="RefSeq" id="WP_121897787.1">
    <property type="nucleotide sequence ID" value="NZ_RCNT01000004.1"/>
</dbReference>
<dbReference type="SUPFAM" id="SSF53383">
    <property type="entry name" value="PLP-dependent transferases"/>
    <property type="match status" value="1"/>
</dbReference>
<organism evidence="10 11">
    <name type="scientific">Rhodophyticola porphyridii</name>
    <dbReference type="NCBI Taxonomy" id="1852017"/>
    <lineage>
        <taxon>Bacteria</taxon>
        <taxon>Pseudomonadati</taxon>
        <taxon>Pseudomonadota</taxon>
        <taxon>Alphaproteobacteria</taxon>
        <taxon>Rhodobacterales</taxon>
        <taxon>Roseobacteraceae</taxon>
        <taxon>Rhodophyticola</taxon>
    </lineage>
</organism>
<dbReference type="PANTHER" id="PTHR46383">
    <property type="entry name" value="ASPARTATE AMINOTRANSFERASE"/>
    <property type="match status" value="1"/>
</dbReference>
<comment type="catalytic activity">
    <reaction evidence="7">
        <text>L-aspartate + 2-oxoglutarate = oxaloacetate + L-glutamate</text>
        <dbReference type="Rhea" id="RHEA:21824"/>
        <dbReference type="ChEBI" id="CHEBI:16452"/>
        <dbReference type="ChEBI" id="CHEBI:16810"/>
        <dbReference type="ChEBI" id="CHEBI:29985"/>
        <dbReference type="ChEBI" id="CHEBI:29991"/>
        <dbReference type="EC" id="2.6.1.1"/>
    </reaction>
</comment>
<dbReference type="InterPro" id="IPR015421">
    <property type="entry name" value="PyrdxlP-dep_Trfase_major"/>
</dbReference>
<evidence type="ECO:0000256" key="2">
    <source>
        <dbReference type="ARBA" id="ARBA00007441"/>
    </source>
</evidence>
<dbReference type="FunFam" id="3.40.640.10:FF:000033">
    <property type="entry name" value="Aspartate aminotransferase"/>
    <property type="match status" value="1"/>
</dbReference>
<dbReference type="CDD" id="cd00609">
    <property type="entry name" value="AAT_like"/>
    <property type="match status" value="1"/>
</dbReference>
<dbReference type="InterPro" id="IPR004839">
    <property type="entry name" value="Aminotransferase_I/II_large"/>
</dbReference>
<keyword evidence="4 8" id="KW-0032">Aminotransferase</keyword>
<comment type="subunit">
    <text evidence="3">Homodimer.</text>
</comment>
<accession>A0A3L9Y5H8</accession>
<comment type="caution">
    <text evidence="10">The sequence shown here is derived from an EMBL/GenBank/DDBJ whole genome shotgun (WGS) entry which is preliminary data.</text>
</comment>
<protein>
    <recommendedName>
        <fullName evidence="8">Aminotransferase</fullName>
        <ecNumber evidence="8">2.6.1.-</ecNumber>
    </recommendedName>
</protein>
<keyword evidence="6" id="KW-0663">Pyridoxal phosphate</keyword>
<feature type="domain" description="Aminotransferase class I/classII large" evidence="9">
    <location>
        <begin position="34"/>
        <end position="383"/>
    </location>
</feature>
<reference evidence="10 11" key="1">
    <citation type="submission" date="2018-10" db="EMBL/GenBank/DDBJ databases">
        <authorList>
            <person name="Jung H.S."/>
            <person name="Jeon C.O."/>
        </authorList>
    </citation>
    <scope>NUCLEOTIDE SEQUENCE [LARGE SCALE GENOMIC DNA]</scope>
    <source>
        <strain evidence="10 11">MA-7-27</strain>
    </source>
</reference>
<sequence length="395" mass="43100">MAQSLLLQRTAPRIVDEDGSFRTRMLEIASGLDDVIALGRGDPDFHTPAHVVEAAKAALDDNQHHYTGPTGLPQLRQAICDNLRADYGLDYTADEIIVTAGVQESIMLCMLGLVQAGDEVLITSPRFTTYDTAVHLCGGTPVPVPTYQKDDFALDVAEIEKRITPKTRMFVMVSPNNPTGAVTPPDVIRKIADLAVRHDILVIADEIYAKLVYPPHEHLSLATLPGMKERTITLNGFSKTYAMTGWRVGYMAAPADFVEKLTEPRHTLSINTCTISQFAALAALTGPQDEMEATFRAYAERRAYLMGALTELGLSFGAPGGAFYIYTNISSTGMKAKPFCENLLRETGVMVFPGDMFGEPDSDFIRISYLQPLPVIEEAMARIKGFIARHAGAAA</sequence>
<evidence type="ECO:0000256" key="4">
    <source>
        <dbReference type="ARBA" id="ARBA00022576"/>
    </source>
</evidence>
<evidence type="ECO:0000256" key="1">
    <source>
        <dbReference type="ARBA" id="ARBA00001933"/>
    </source>
</evidence>
<dbReference type="GO" id="GO:0030170">
    <property type="term" value="F:pyridoxal phosphate binding"/>
    <property type="evidence" value="ECO:0007669"/>
    <property type="project" value="InterPro"/>
</dbReference>